<name>A0A3B3YKG3_9TELE</name>
<dbReference type="Proteomes" id="UP000261480">
    <property type="component" value="Unplaced"/>
</dbReference>
<reference evidence="1" key="2">
    <citation type="submission" date="2025-09" db="UniProtKB">
        <authorList>
            <consortium name="Ensembl"/>
        </authorList>
    </citation>
    <scope>IDENTIFICATION</scope>
</reference>
<accession>A0A3B3YKG3</accession>
<evidence type="ECO:0000313" key="1">
    <source>
        <dbReference type="Ensembl" id="ENSPMEP00000027846.1"/>
    </source>
</evidence>
<dbReference type="Ensembl" id="ENSPMET00000017445.1">
    <property type="protein sequence ID" value="ENSPMEP00000027846.1"/>
    <property type="gene ID" value="ENSPMEG00000012521.1"/>
</dbReference>
<evidence type="ECO:0000313" key="2">
    <source>
        <dbReference type="Proteomes" id="UP000261480"/>
    </source>
</evidence>
<organism evidence="1 2">
    <name type="scientific">Poecilia mexicana</name>
    <dbReference type="NCBI Taxonomy" id="48701"/>
    <lineage>
        <taxon>Eukaryota</taxon>
        <taxon>Metazoa</taxon>
        <taxon>Chordata</taxon>
        <taxon>Craniata</taxon>
        <taxon>Vertebrata</taxon>
        <taxon>Euteleostomi</taxon>
        <taxon>Actinopterygii</taxon>
        <taxon>Neopterygii</taxon>
        <taxon>Teleostei</taxon>
        <taxon>Neoteleostei</taxon>
        <taxon>Acanthomorphata</taxon>
        <taxon>Ovalentaria</taxon>
        <taxon>Atherinomorphae</taxon>
        <taxon>Cyprinodontiformes</taxon>
        <taxon>Poeciliidae</taxon>
        <taxon>Poeciliinae</taxon>
        <taxon>Poecilia</taxon>
    </lineage>
</organism>
<reference evidence="1" key="1">
    <citation type="submission" date="2025-08" db="UniProtKB">
        <authorList>
            <consortium name="Ensembl"/>
        </authorList>
    </citation>
    <scope>IDENTIFICATION</scope>
</reference>
<dbReference type="AlphaFoldDB" id="A0A3B3YKG3"/>
<protein>
    <submittedName>
        <fullName evidence="1">Uncharacterized protein</fullName>
    </submittedName>
</protein>
<proteinExistence type="predicted"/>
<keyword evidence="2" id="KW-1185">Reference proteome</keyword>
<dbReference type="STRING" id="48701.ENSPMEP00000027846"/>
<sequence>MSVTVKAYLLGKDEQVKEIRRFTVDQEVSCSFEYLSRKVAAVFSNLSGSTCSLFYKGEPRTATSALRSTPSSTPSSPAHTSDITSAVASCSPLAFSLLAFNQ</sequence>
<dbReference type="Gene3D" id="3.10.20.90">
    <property type="entry name" value="Phosphatidylinositol 3-kinase Catalytic Subunit, Chain A, domain 1"/>
    <property type="match status" value="1"/>
</dbReference>